<sequence length="71" mass="8434">MAFFQTDIDPIYLREQHRKVMTTEKQPIKQASQIPQHQTLFQILFSTTPFEIKPRSTITTDSMNRLVSFYL</sequence>
<evidence type="ECO:0000313" key="1">
    <source>
        <dbReference type="EMBL" id="OBZ82977.1"/>
    </source>
</evidence>
<evidence type="ECO:0000313" key="2">
    <source>
        <dbReference type="Proteomes" id="UP000093000"/>
    </source>
</evidence>
<dbReference type="Proteomes" id="UP000093000">
    <property type="component" value="Unassembled WGS sequence"/>
</dbReference>
<protein>
    <submittedName>
        <fullName evidence="1">Uncharacterized protein</fullName>
    </submittedName>
</protein>
<gene>
    <name evidence="1" type="ORF">A0J61_08973</name>
</gene>
<organism evidence="1 2">
    <name type="scientific">Choanephora cucurbitarum</name>
    <dbReference type="NCBI Taxonomy" id="101091"/>
    <lineage>
        <taxon>Eukaryota</taxon>
        <taxon>Fungi</taxon>
        <taxon>Fungi incertae sedis</taxon>
        <taxon>Mucoromycota</taxon>
        <taxon>Mucoromycotina</taxon>
        <taxon>Mucoromycetes</taxon>
        <taxon>Mucorales</taxon>
        <taxon>Mucorineae</taxon>
        <taxon>Choanephoraceae</taxon>
        <taxon>Choanephoroideae</taxon>
        <taxon>Choanephora</taxon>
    </lineage>
</organism>
<comment type="caution">
    <text evidence="1">The sequence shown here is derived from an EMBL/GenBank/DDBJ whole genome shotgun (WGS) entry which is preliminary data.</text>
</comment>
<dbReference type="OrthoDB" id="2282388at2759"/>
<proteinExistence type="predicted"/>
<name>A0A1C7N1P2_9FUNG</name>
<dbReference type="AlphaFoldDB" id="A0A1C7N1P2"/>
<dbReference type="EMBL" id="LUGH01000746">
    <property type="protein sequence ID" value="OBZ82977.1"/>
    <property type="molecule type" value="Genomic_DNA"/>
</dbReference>
<accession>A0A1C7N1P2</accession>
<dbReference type="InParanoid" id="A0A1C7N1P2"/>
<keyword evidence="2" id="KW-1185">Reference proteome</keyword>
<reference evidence="1 2" key="1">
    <citation type="submission" date="2016-03" db="EMBL/GenBank/DDBJ databases">
        <title>Choanephora cucurbitarum.</title>
        <authorList>
            <person name="Min B."/>
            <person name="Park H."/>
            <person name="Park J.-H."/>
            <person name="Shin H.-D."/>
            <person name="Choi I.-G."/>
        </authorList>
    </citation>
    <scope>NUCLEOTIDE SEQUENCE [LARGE SCALE GENOMIC DNA]</scope>
    <source>
        <strain evidence="1 2">KUS-F28377</strain>
    </source>
</reference>